<organism evidence="2 3">
    <name type="scientific">Dictyocaulus viviparus</name>
    <name type="common">Bovine lungworm</name>
    <dbReference type="NCBI Taxonomy" id="29172"/>
    <lineage>
        <taxon>Eukaryota</taxon>
        <taxon>Metazoa</taxon>
        <taxon>Ecdysozoa</taxon>
        <taxon>Nematoda</taxon>
        <taxon>Chromadorea</taxon>
        <taxon>Rhabditida</taxon>
        <taxon>Rhabditina</taxon>
        <taxon>Rhabditomorpha</taxon>
        <taxon>Strongyloidea</taxon>
        <taxon>Metastrongylidae</taxon>
        <taxon>Dictyocaulus</taxon>
    </lineage>
</organism>
<feature type="domain" description="Carboxylesterase type B" evidence="1">
    <location>
        <begin position="1"/>
        <end position="300"/>
    </location>
</feature>
<dbReference type="AlphaFoldDB" id="A0A0D8XSK9"/>
<sequence length="319" mass="36317">MAGNASCEWAIQRSIVEECRKFAEKNGVKDCIHSEKMIDALRDIPASNFALSLFDKSTTSGEPRCRVGPRIDGDFIPKCISDLRKEAPSKPMLIGCCSSEGLILLEGKPSVSALMDKIALIIPEDRYPLSFKALRDDLLNKLITNPDDHFAVARGNVEILSDVFTNIGVQQTVIETLQENKGPVYFYSFDYFNPKSWGLLSMRWPFKDATHCTELAYIFAVGIVSSFEFNDEDRRMLELTTRMWTNFAKYGNPNGIRDDVNSSLRPFCDENFSWEPTTLSNPQKHLSLKLNPEMHEKFRNGRPLLIVQMRNEKAEKKQM</sequence>
<reference evidence="2 3" key="1">
    <citation type="submission" date="2013-11" db="EMBL/GenBank/DDBJ databases">
        <title>Draft genome of the bovine lungworm Dictyocaulus viviparus.</title>
        <authorList>
            <person name="Mitreva M."/>
        </authorList>
    </citation>
    <scope>NUCLEOTIDE SEQUENCE [LARGE SCALE GENOMIC DNA]</scope>
    <source>
        <strain evidence="2 3">HannoverDv2000</strain>
    </source>
</reference>
<protein>
    <recommendedName>
        <fullName evidence="1">Carboxylesterase type B domain-containing protein</fullName>
    </recommendedName>
</protein>
<gene>
    <name evidence="2" type="ORF">DICVIV_07213</name>
</gene>
<dbReference type="SUPFAM" id="SSF53474">
    <property type="entry name" value="alpha/beta-Hydrolases"/>
    <property type="match status" value="1"/>
</dbReference>
<dbReference type="Gene3D" id="3.40.50.1820">
    <property type="entry name" value="alpha/beta hydrolase"/>
    <property type="match status" value="1"/>
</dbReference>
<evidence type="ECO:0000313" key="3">
    <source>
        <dbReference type="Proteomes" id="UP000053766"/>
    </source>
</evidence>
<dbReference type="EMBL" id="KN716338">
    <property type="protein sequence ID" value="KJH46724.1"/>
    <property type="molecule type" value="Genomic_DNA"/>
</dbReference>
<proteinExistence type="predicted"/>
<name>A0A0D8XSK9_DICVI</name>
<reference evidence="3" key="2">
    <citation type="journal article" date="2016" name="Sci. Rep.">
        <title>Dictyocaulus viviparus genome, variome and transcriptome elucidate lungworm biology and support future intervention.</title>
        <authorList>
            <person name="McNulty S.N."/>
            <person name="Strube C."/>
            <person name="Rosa B.A."/>
            <person name="Martin J.C."/>
            <person name="Tyagi R."/>
            <person name="Choi Y.J."/>
            <person name="Wang Q."/>
            <person name="Hallsworth Pepin K."/>
            <person name="Zhang X."/>
            <person name="Ozersky P."/>
            <person name="Wilson R.K."/>
            <person name="Sternberg P.W."/>
            <person name="Gasser R.B."/>
            <person name="Mitreva M."/>
        </authorList>
    </citation>
    <scope>NUCLEOTIDE SEQUENCE [LARGE SCALE GENOMIC DNA]</scope>
    <source>
        <strain evidence="3">HannoverDv2000</strain>
    </source>
</reference>
<dbReference type="Proteomes" id="UP000053766">
    <property type="component" value="Unassembled WGS sequence"/>
</dbReference>
<evidence type="ECO:0000313" key="2">
    <source>
        <dbReference type="EMBL" id="KJH46724.1"/>
    </source>
</evidence>
<dbReference type="OrthoDB" id="5858304at2759"/>
<accession>A0A0D8XSK9</accession>
<dbReference type="PANTHER" id="PTHR44590">
    <property type="entry name" value="CARBOXYLIC ESTER HYDROLASE-RELATED"/>
    <property type="match status" value="1"/>
</dbReference>
<dbReference type="STRING" id="29172.A0A0D8XSK9"/>
<dbReference type="InterPro" id="IPR029058">
    <property type="entry name" value="AB_hydrolase_fold"/>
</dbReference>
<dbReference type="Pfam" id="PF00135">
    <property type="entry name" value="COesterase"/>
    <property type="match status" value="1"/>
</dbReference>
<keyword evidence="3" id="KW-1185">Reference proteome</keyword>
<evidence type="ECO:0000259" key="1">
    <source>
        <dbReference type="Pfam" id="PF00135"/>
    </source>
</evidence>
<dbReference type="InterPro" id="IPR002018">
    <property type="entry name" value="CarbesteraseB"/>
</dbReference>
<dbReference type="PANTHER" id="PTHR44590:SF3">
    <property type="entry name" value="CARBOXYLESTERASE TYPE B DOMAIN-CONTAINING PROTEIN"/>
    <property type="match status" value="1"/>
</dbReference>